<evidence type="ECO:0000256" key="4">
    <source>
        <dbReference type="ARBA" id="ARBA00015253"/>
    </source>
</evidence>
<dbReference type="Pfam" id="PF16686">
    <property type="entry name" value="POT1PC"/>
    <property type="match status" value="1"/>
</dbReference>
<dbReference type="InterPro" id="IPR012340">
    <property type="entry name" value="NA-bd_OB-fold"/>
</dbReference>
<dbReference type="SUPFAM" id="SSF50249">
    <property type="entry name" value="Nucleic acid-binding proteins"/>
    <property type="match status" value="2"/>
</dbReference>
<dbReference type="Proteomes" id="UP000515152">
    <property type="component" value="Chromosome 3"/>
</dbReference>
<dbReference type="CDD" id="cd04497">
    <property type="entry name" value="hPOT1_OB1_like"/>
    <property type="match status" value="1"/>
</dbReference>
<evidence type="ECO:0000256" key="5">
    <source>
        <dbReference type="ARBA" id="ARBA00022454"/>
    </source>
</evidence>
<dbReference type="Pfam" id="PF02765">
    <property type="entry name" value="POT1"/>
    <property type="match status" value="1"/>
</dbReference>
<comment type="similarity">
    <text evidence="3">Belongs to the telombin family.</text>
</comment>
<dbReference type="GO" id="GO:0098505">
    <property type="term" value="F:G-rich strand telomeric DNA binding"/>
    <property type="evidence" value="ECO:0007669"/>
    <property type="project" value="TreeGrafter"/>
</dbReference>
<evidence type="ECO:0000256" key="2">
    <source>
        <dbReference type="ARBA" id="ARBA00004574"/>
    </source>
</evidence>
<dbReference type="Pfam" id="PF21375">
    <property type="entry name" value="POT1_C_insert"/>
    <property type="match status" value="1"/>
</dbReference>
<dbReference type="Gene3D" id="2.40.50.140">
    <property type="entry name" value="Nucleic acid-binding proteins"/>
    <property type="match status" value="2"/>
</dbReference>
<comment type="subcellular location">
    <subcellularLocation>
        <location evidence="2">Chromosome</location>
        <location evidence="2">Telomere</location>
    </subcellularLocation>
    <subcellularLocation>
        <location evidence="1">Nucleus</location>
    </subcellularLocation>
</comment>
<keyword evidence="8" id="KW-0539">Nucleus</keyword>
<accession>A0A6P8EUQ6</accession>
<protein>
    <recommendedName>
        <fullName evidence="4">Protection of telomeres protein 1</fullName>
    </recommendedName>
</protein>
<evidence type="ECO:0000256" key="8">
    <source>
        <dbReference type="ARBA" id="ARBA00023242"/>
    </source>
</evidence>
<evidence type="ECO:0000256" key="6">
    <source>
        <dbReference type="ARBA" id="ARBA00022895"/>
    </source>
</evidence>
<feature type="domain" description="Telomeric single stranded DNA binding POT1/Cdc13" evidence="9">
    <location>
        <begin position="151"/>
        <end position="282"/>
    </location>
</feature>
<dbReference type="InterPro" id="IPR032042">
    <property type="entry name" value="POT1PC"/>
</dbReference>
<organism evidence="10 11">
    <name type="scientific">Clupea harengus</name>
    <name type="common">Atlantic herring</name>
    <dbReference type="NCBI Taxonomy" id="7950"/>
    <lineage>
        <taxon>Eukaryota</taxon>
        <taxon>Metazoa</taxon>
        <taxon>Chordata</taxon>
        <taxon>Craniata</taxon>
        <taxon>Vertebrata</taxon>
        <taxon>Euteleostomi</taxon>
        <taxon>Actinopterygii</taxon>
        <taxon>Neopterygii</taxon>
        <taxon>Teleostei</taxon>
        <taxon>Clupei</taxon>
        <taxon>Clupeiformes</taxon>
        <taxon>Clupeoidei</taxon>
        <taxon>Clupeidae</taxon>
        <taxon>Clupea</taxon>
    </lineage>
</organism>
<dbReference type="GO" id="GO:0016233">
    <property type="term" value="P:telomere capping"/>
    <property type="evidence" value="ECO:0007669"/>
    <property type="project" value="TreeGrafter"/>
</dbReference>
<dbReference type="InterPro" id="IPR048953">
    <property type="entry name" value="POT1_C_insert"/>
</dbReference>
<keyword evidence="6" id="KW-0779">Telomere</keyword>
<evidence type="ECO:0000313" key="10">
    <source>
        <dbReference type="Proteomes" id="UP000515152"/>
    </source>
</evidence>
<dbReference type="SMART" id="SM00976">
    <property type="entry name" value="Telo_bind"/>
    <property type="match status" value="1"/>
</dbReference>
<proteinExistence type="inferred from homology"/>
<dbReference type="PANTHER" id="PTHR14513:SF0">
    <property type="entry name" value="PROTECTION OF TELOMERES PROTEIN 1"/>
    <property type="match status" value="1"/>
</dbReference>
<dbReference type="CTD" id="25913"/>
<dbReference type="RefSeq" id="XP_031419993.1">
    <property type="nucleotide sequence ID" value="XM_031564133.2"/>
</dbReference>
<dbReference type="FunFam" id="2.40.50.140:FF:000119">
    <property type="entry name" value="Protection of telomeres 1 homolog"/>
    <property type="match status" value="1"/>
</dbReference>
<keyword evidence="5" id="KW-0158">Chromosome</keyword>
<gene>
    <name evidence="11" type="primary">pot1</name>
</gene>
<dbReference type="GO" id="GO:0000783">
    <property type="term" value="C:nuclear telomere cap complex"/>
    <property type="evidence" value="ECO:0007669"/>
    <property type="project" value="TreeGrafter"/>
</dbReference>
<evidence type="ECO:0000313" key="11">
    <source>
        <dbReference type="RefSeq" id="XP_031419993.1"/>
    </source>
</evidence>
<evidence type="ECO:0000256" key="3">
    <source>
        <dbReference type="ARBA" id="ARBA00008442"/>
    </source>
</evidence>
<reference evidence="11" key="1">
    <citation type="submission" date="2025-08" db="UniProtKB">
        <authorList>
            <consortium name="RefSeq"/>
        </authorList>
    </citation>
    <scope>IDENTIFICATION</scope>
</reference>
<dbReference type="InterPro" id="IPR011564">
    <property type="entry name" value="Telomer_end-bd_POT1/Cdc13"/>
</dbReference>
<dbReference type="GO" id="GO:0032210">
    <property type="term" value="P:regulation of telomere maintenance via telomerase"/>
    <property type="evidence" value="ECO:0007669"/>
    <property type="project" value="TreeGrafter"/>
</dbReference>
<dbReference type="KEGG" id="char:105896031"/>
<keyword evidence="7" id="KW-0238">DNA-binding</keyword>
<dbReference type="OrthoDB" id="2186770at2759"/>
<dbReference type="AlphaFoldDB" id="A0A6P8EUQ6"/>
<dbReference type="PANTHER" id="PTHR14513">
    <property type="entry name" value="PROTECTION OF TELOMERES 1"/>
    <property type="match status" value="1"/>
</dbReference>
<evidence type="ECO:0000259" key="9">
    <source>
        <dbReference type="SMART" id="SM00976"/>
    </source>
</evidence>
<name>A0A6P8EUQ6_CLUHA</name>
<dbReference type="InterPro" id="IPR028389">
    <property type="entry name" value="POT1"/>
</dbReference>
<evidence type="ECO:0000256" key="7">
    <source>
        <dbReference type="ARBA" id="ARBA00023125"/>
    </source>
</evidence>
<dbReference type="GeneID" id="105896031"/>
<sequence>MPVHTIHDPSSKTLQSIPIPTLTENSDWAGKCVKGKVVFKGPLVSRGDHLNCILKTVIQEDAPPQSQASNDTSINVVLFGGLAKDFSHSVNQGDIVVLSGFTVSPSPTVRKDKLHPCNLHLDGTEAHIHVCAVPKPAGGTSGVSATTKYTYVPLNELTHGSLVNVYAVVTFFKLPFPTKGTDYCSTLKLTDQSGTKVGCTIFCDKQESHPKIFKIGDVIRLHRVKAQIYGGSMTLITFWGWSAVTFDGAVGSPVVPRTTSTKKFHFGEEDSRMVNALRDWAASASDSPVPPEPTVHLSAVVPRQYFNLTCQLLAKASMDSACTLLKVWDGTRCSYPLLTVPVEPGALEGGSPAVSDRQGLIANVLVYDNHVETAQALQPGMFLCIYNLHAVPQLVPGEASGGQEALSFHLHGGTSFGRGLRALPPGGPDILELKRALQSCAEQMEDDMNSSLDDLAWFTPEISNGGFEVSSTVRNCEHTLQQVSLAEVKSSAPPQFFHVRAQVKSYQPQRLYQSLKLFCSQCKTIEEVPDPKTLRERFQEAVTNNRPCRPAWADSLVADTEDPSRKFTLHVSSTKCPADRDSKLIFVQGADLQEMCHLSSSDHEYMVPVRSSRGKLLFLDHTAPFLFRGKRQFYGCRQCSKRKLVKPTVEGIEVWNERSVSEALGVQLMQYVSLMKLELEDSSATLEALLWDNSENFFRVCADDLAHSQEAQDRMQQLMERLQPAGSSTSQRPWLDLCLSLYSVDEDDQRQVQCQIVNTQTRDVL</sequence>
<dbReference type="GO" id="GO:0010521">
    <property type="term" value="F:telomerase inhibitor activity"/>
    <property type="evidence" value="ECO:0007669"/>
    <property type="project" value="TreeGrafter"/>
</dbReference>
<evidence type="ECO:0000256" key="1">
    <source>
        <dbReference type="ARBA" id="ARBA00004123"/>
    </source>
</evidence>
<keyword evidence="10" id="KW-1185">Reference proteome</keyword>